<evidence type="ECO:0000313" key="2">
    <source>
        <dbReference type="Proteomes" id="UP001454036"/>
    </source>
</evidence>
<comment type="caution">
    <text evidence="1">The sequence shown here is derived from an EMBL/GenBank/DDBJ whole genome shotgun (WGS) entry which is preliminary data.</text>
</comment>
<gene>
    <name evidence="1" type="ORF">LIER_05881</name>
</gene>
<dbReference type="Proteomes" id="UP001454036">
    <property type="component" value="Unassembled WGS sequence"/>
</dbReference>
<name>A0AAV3P4S9_LITER</name>
<organism evidence="1 2">
    <name type="scientific">Lithospermum erythrorhizon</name>
    <name type="common">Purple gromwell</name>
    <name type="synonym">Lithospermum officinale var. erythrorhizon</name>
    <dbReference type="NCBI Taxonomy" id="34254"/>
    <lineage>
        <taxon>Eukaryota</taxon>
        <taxon>Viridiplantae</taxon>
        <taxon>Streptophyta</taxon>
        <taxon>Embryophyta</taxon>
        <taxon>Tracheophyta</taxon>
        <taxon>Spermatophyta</taxon>
        <taxon>Magnoliopsida</taxon>
        <taxon>eudicotyledons</taxon>
        <taxon>Gunneridae</taxon>
        <taxon>Pentapetalae</taxon>
        <taxon>asterids</taxon>
        <taxon>lamiids</taxon>
        <taxon>Boraginales</taxon>
        <taxon>Boraginaceae</taxon>
        <taxon>Boraginoideae</taxon>
        <taxon>Lithospermeae</taxon>
        <taxon>Lithospermum</taxon>
    </lineage>
</organism>
<protein>
    <submittedName>
        <fullName evidence="1">Uncharacterized protein</fullName>
    </submittedName>
</protein>
<dbReference type="EMBL" id="BAABME010000828">
    <property type="protein sequence ID" value="GAA0145761.1"/>
    <property type="molecule type" value="Genomic_DNA"/>
</dbReference>
<sequence length="170" mass="18729">MGQPNVVEEPIVFRPDTDNTPIVRGSIRFGNDSPMHAHISDNSSDTSVALVVSGKDGVPSLEFNSREIKQLFNLRSKGLSVTKVKQWPDEMPKFDDVCDILNNGHSFLPGDIRNETKCARTNFLDGDDKFALKVLNKCLFCSGSNDSHIPDTQPVLYTVSDMASLSISLD</sequence>
<proteinExistence type="predicted"/>
<evidence type="ECO:0000313" key="1">
    <source>
        <dbReference type="EMBL" id="GAA0145761.1"/>
    </source>
</evidence>
<keyword evidence="2" id="KW-1185">Reference proteome</keyword>
<reference evidence="1 2" key="1">
    <citation type="submission" date="2024-01" db="EMBL/GenBank/DDBJ databases">
        <title>The complete chloroplast genome sequence of Lithospermum erythrorhizon: insights into the phylogenetic relationship among Boraginaceae species and the maternal lineages of purple gromwells.</title>
        <authorList>
            <person name="Okada T."/>
            <person name="Watanabe K."/>
        </authorList>
    </citation>
    <scope>NUCLEOTIDE SEQUENCE [LARGE SCALE GENOMIC DNA]</scope>
</reference>
<dbReference type="AlphaFoldDB" id="A0AAV3P4S9"/>
<accession>A0AAV3P4S9</accession>